<keyword evidence="1" id="KW-1133">Transmembrane helix</keyword>
<evidence type="ECO:0000256" key="1">
    <source>
        <dbReference type="SAM" id="Phobius"/>
    </source>
</evidence>
<gene>
    <name evidence="2" type="ORF">FPZ49_29275</name>
</gene>
<feature type="transmembrane region" description="Helical" evidence="1">
    <location>
        <begin position="6"/>
        <end position="28"/>
    </location>
</feature>
<evidence type="ECO:0000313" key="3">
    <source>
        <dbReference type="Proteomes" id="UP000317036"/>
    </source>
</evidence>
<dbReference type="AlphaFoldDB" id="A0A559K0K3"/>
<keyword evidence="1" id="KW-0812">Transmembrane</keyword>
<accession>A0A559K0K3</accession>
<dbReference type="Proteomes" id="UP000317036">
    <property type="component" value="Unassembled WGS sequence"/>
</dbReference>
<reference evidence="2 3" key="1">
    <citation type="submission" date="2019-07" db="EMBL/GenBank/DDBJ databases">
        <authorList>
            <person name="Kim J."/>
        </authorList>
    </citation>
    <scope>NUCLEOTIDE SEQUENCE [LARGE SCALE GENOMIC DNA]</scope>
    <source>
        <strain evidence="2 3">JC52</strain>
    </source>
</reference>
<keyword evidence="3" id="KW-1185">Reference proteome</keyword>
<name>A0A559K0K3_9BACL</name>
<proteinExistence type="predicted"/>
<feature type="transmembrane region" description="Helical" evidence="1">
    <location>
        <begin position="49"/>
        <end position="68"/>
    </location>
</feature>
<keyword evidence="1" id="KW-0472">Membrane</keyword>
<organism evidence="2 3">
    <name type="scientific">Paenibacillus cremeus</name>
    <dbReference type="NCBI Taxonomy" id="2163881"/>
    <lineage>
        <taxon>Bacteria</taxon>
        <taxon>Bacillati</taxon>
        <taxon>Bacillota</taxon>
        <taxon>Bacilli</taxon>
        <taxon>Bacillales</taxon>
        <taxon>Paenibacillaceae</taxon>
        <taxon>Paenibacillus</taxon>
    </lineage>
</organism>
<dbReference type="OrthoDB" id="2665332at2"/>
<dbReference type="EMBL" id="VNJI01000055">
    <property type="protein sequence ID" value="TVY05580.1"/>
    <property type="molecule type" value="Genomic_DNA"/>
</dbReference>
<sequence>MSLYIYYIIFAIILIGGAIATMAIGFSAKNREGNPDYDKKTKSIFTGLSLYYAISIPLGFIALVVYIVKYVM</sequence>
<protein>
    <submittedName>
        <fullName evidence="2">Uncharacterized protein</fullName>
    </submittedName>
</protein>
<evidence type="ECO:0000313" key="2">
    <source>
        <dbReference type="EMBL" id="TVY05580.1"/>
    </source>
</evidence>
<comment type="caution">
    <text evidence="2">The sequence shown here is derived from an EMBL/GenBank/DDBJ whole genome shotgun (WGS) entry which is preliminary data.</text>
</comment>
<dbReference type="RefSeq" id="WP_144853884.1">
    <property type="nucleotide sequence ID" value="NZ_VNJI01000055.1"/>
</dbReference>